<keyword evidence="2" id="KW-0472">Membrane</keyword>
<feature type="region of interest" description="Disordered" evidence="1">
    <location>
        <begin position="19"/>
        <end position="44"/>
    </location>
</feature>
<feature type="transmembrane region" description="Helical" evidence="2">
    <location>
        <begin position="149"/>
        <end position="169"/>
    </location>
</feature>
<dbReference type="AlphaFoldDB" id="Q6IIT9"/>
<dbReference type="EMBL" id="BK002977">
    <property type="protein sequence ID" value="DAA03177.1"/>
    <property type="molecule type" value="Genomic_DNA"/>
</dbReference>
<gene>
    <name evidence="3" type="ORF">HDC17114</name>
</gene>
<evidence type="ECO:0000256" key="2">
    <source>
        <dbReference type="SAM" id="Phobius"/>
    </source>
</evidence>
<proteinExistence type="predicted"/>
<reference evidence="3" key="1">
    <citation type="journal article" date="2003" name="Genome Biol.">
        <title>An integrated gene annotation and transcriptional profiling approach towards the full gene content of the Drosophila genome.</title>
        <authorList>
            <person name="Hild M."/>
            <person name="Beckmann B."/>
            <person name="Haas S.A."/>
            <person name="Koch B."/>
            <person name="Solovyev V."/>
            <person name="Busold C."/>
            <person name="Fellenberg K."/>
            <person name="Boutros M."/>
            <person name="Vingron M."/>
            <person name="Sauer F."/>
            <person name="Hoheisel J.D."/>
            <person name="Paro R."/>
        </authorList>
    </citation>
    <scope>NUCLEOTIDE SEQUENCE</scope>
</reference>
<evidence type="ECO:0000313" key="3">
    <source>
        <dbReference type="EMBL" id="DAA03177.1"/>
    </source>
</evidence>
<keyword evidence="2" id="KW-0812">Transmembrane</keyword>
<organism evidence="3">
    <name type="scientific">Drosophila melanogaster</name>
    <name type="common">Fruit fly</name>
    <dbReference type="NCBI Taxonomy" id="7227"/>
    <lineage>
        <taxon>Eukaryota</taxon>
        <taxon>Metazoa</taxon>
        <taxon>Ecdysozoa</taxon>
        <taxon>Arthropoda</taxon>
        <taxon>Hexapoda</taxon>
        <taxon>Insecta</taxon>
        <taxon>Pterygota</taxon>
        <taxon>Neoptera</taxon>
        <taxon>Endopterygota</taxon>
        <taxon>Diptera</taxon>
        <taxon>Brachycera</taxon>
        <taxon>Muscomorpha</taxon>
        <taxon>Ephydroidea</taxon>
        <taxon>Drosophilidae</taxon>
        <taxon>Drosophila</taxon>
        <taxon>Sophophora</taxon>
    </lineage>
</organism>
<name>Q6IIT9_DROME</name>
<evidence type="ECO:0000256" key="1">
    <source>
        <dbReference type="SAM" id="MobiDB-lite"/>
    </source>
</evidence>
<protein>
    <submittedName>
        <fullName evidence="3">HDC17114</fullName>
    </submittedName>
</protein>
<accession>Q6IIT9</accession>
<sequence>MSCNALPCPALSSFSERAAKHEEDGWGSRTGKSKSNSKSTTQHGICSLCSSPCRETPDAHKSQSGSHLIVIIGPKARAAADVAVADVAAGGGHLLTQGANRTAYTRAIQQQHGVENQLAAADLKHLTTKVKREIDAGFCACPFSNPQPLVAVAVAVPVALAVAVAARWLRVLEINAHSWAKSNKA</sequence>
<keyword evidence="2" id="KW-1133">Transmembrane helix</keyword>
<feature type="compositionally biased region" description="Low complexity" evidence="1">
    <location>
        <begin position="29"/>
        <end position="41"/>
    </location>
</feature>